<dbReference type="GO" id="GO:0035773">
    <property type="term" value="P:insulin secretion involved in cellular response to glucose stimulus"/>
    <property type="evidence" value="ECO:0007669"/>
    <property type="project" value="TreeGrafter"/>
</dbReference>
<evidence type="ECO:0000313" key="13">
    <source>
        <dbReference type="Ensembl" id="ENSOCUP00000043813.1"/>
    </source>
</evidence>
<evidence type="ECO:0000256" key="4">
    <source>
        <dbReference type="ARBA" id="ARBA00022729"/>
    </source>
</evidence>
<evidence type="ECO:0000256" key="10">
    <source>
        <dbReference type="SAM" id="MobiDB-lite"/>
    </source>
</evidence>
<dbReference type="EMBL" id="AAGW02056738">
    <property type="status" value="NOT_ANNOTATED_CDS"/>
    <property type="molecule type" value="Genomic_DNA"/>
</dbReference>
<feature type="domain" description="RESP18" evidence="12">
    <location>
        <begin position="49"/>
        <end position="98"/>
    </location>
</feature>
<feature type="compositionally biased region" description="Low complexity" evidence="10">
    <location>
        <begin position="248"/>
        <end position="257"/>
    </location>
</feature>
<dbReference type="GO" id="GO:0016020">
    <property type="term" value="C:membrane"/>
    <property type="evidence" value="ECO:0007669"/>
    <property type="project" value="UniProtKB-SubCell"/>
</dbReference>
<evidence type="ECO:0000259" key="11">
    <source>
        <dbReference type="Pfam" id="PF11548"/>
    </source>
</evidence>
<dbReference type="EMBL" id="AAGW02056740">
    <property type="status" value="NOT_ANNOTATED_CDS"/>
    <property type="molecule type" value="Genomic_DNA"/>
</dbReference>
<dbReference type="InterPro" id="IPR029403">
    <property type="entry name" value="RESP18_dom"/>
</dbReference>
<dbReference type="SMART" id="SM01305">
    <property type="entry name" value="RESP18"/>
    <property type="match status" value="1"/>
</dbReference>
<comment type="subcellular location">
    <subcellularLocation>
        <location evidence="2">Cytoplasmic vesicle</location>
        <location evidence="2">Secretory vesicle</location>
    </subcellularLocation>
    <subcellularLocation>
        <location evidence="1">Membrane</location>
        <topology evidence="1">Single-pass membrane protein</topology>
    </subcellularLocation>
</comment>
<dbReference type="GO" id="GO:0030141">
    <property type="term" value="C:secretory granule"/>
    <property type="evidence" value="ECO:0007669"/>
    <property type="project" value="InterPro"/>
</dbReference>
<keyword evidence="3" id="KW-0812">Transmembrane</keyword>
<feature type="region of interest" description="Disordered" evidence="10">
    <location>
        <begin position="314"/>
        <end position="352"/>
    </location>
</feature>
<evidence type="ECO:0000256" key="6">
    <source>
        <dbReference type="ARBA" id="ARBA00023136"/>
    </source>
</evidence>
<organism evidence="13 14">
    <name type="scientific">Oryctolagus cuniculus</name>
    <name type="common">Rabbit</name>
    <dbReference type="NCBI Taxonomy" id="9986"/>
    <lineage>
        <taxon>Eukaryota</taxon>
        <taxon>Metazoa</taxon>
        <taxon>Chordata</taxon>
        <taxon>Craniata</taxon>
        <taxon>Vertebrata</taxon>
        <taxon>Euteleostomi</taxon>
        <taxon>Mammalia</taxon>
        <taxon>Eutheria</taxon>
        <taxon>Euarchontoglires</taxon>
        <taxon>Glires</taxon>
        <taxon>Lagomorpha</taxon>
        <taxon>Leporidae</taxon>
        <taxon>Oryctolagus</taxon>
    </lineage>
</organism>
<feature type="compositionally biased region" description="Basic and acidic residues" evidence="10">
    <location>
        <begin position="387"/>
        <end position="396"/>
    </location>
</feature>
<dbReference type="EMBL" id="AAGW02056741">
    <property type="status" value="NOT_ANNOTATED_CDS"/>
    <property type="molecule type" value="Genomic_DNA"/>
</dbReference>
<dbReference type="EMBL" id="AAGW02056745">
    <property type="status" value="NOT_ANNOTATED_CDS"/>
    <property type="molecule type" value="Genomic_DNA"/>
</dbReference>
<dbReference type="Gene3D" id="3.30.70.2470">
    <property type="entry name" value="Protein-tyrosine phosphatase receptor IA-2 ectodomain"/>
    <property type="match status" value="1"/>
</dbReference>
<evidence type="ECO:0008006" key="15">
    <source>
        <dbReference type="Google" id="ProtNLM"/>
    </source>
</evidence>
<dbReference type="InterPro" id="IPR038112">
    <property type="entry name" value="Receptor_IA-2_ectodomain_sf"/>
</dbReference>
<dbReference type="InterPro" id="IPR033522">
    <property type="entry name" value="IA-2/IA-2_beta"/>
</dbReference>
<reference evidence="13" key="2">
    <citation type="submission" date="2025-08" db="UniProtKB">
        <authorList>
            <consortium name="Ensembl"/>
        </authorList>
    </citation>
    <scope>IDENTIFICATION</scope>
    <source>
        <strain evidence="13">Thorbecke</strain>
    </source>
</reference>
<evidence type="ECO:0000259" key="12">
    <source>
        <dbReference type="Pfam" id="PF14948"/>
    </source>
</evidence>
<dbReference type="EMBL" id="AAGW02056742">
    <property type="status" value="NOT_ANNOTATED_CDS"/>
    <property type="molecule type" value="Genomic_DNA"/>
</dbReference>
<keyword evidence="9" id="KW-0968">Cytoplasmic vesicle</keyword>
<dbReference type="AlphaFoldDB" id="A0A5F9DDA7"/>
<dbReference type="Proteomes" id="UP000001811">
    <property type="component" value="Chromosome 13"/>
</dbReference>
<reference evidence="13 14" key="1">
    <citation type="journal article" date="2011" name="Nature">
        <title>A high-resolution map of human evolutionary constraint using 29 mammals.</title>
        <authorList>
            <person name="Lindblad-Toh K."/>
            <person name="Garber M."/>
            <person name="Zuk O."/>
            <person name="Lin M.F."/>
            <person name="Parker B.J."/>
            <person name="Washietl S."/>
            <person name="Kheradpour P."/>
            <person name="Ernst J."/>
            <person name="Jordan G."/>
            <person name="Mauceli E."/>
            <person name="Ward L.D."/>
            <person name="Lowe C.B."/>
            <person name="Holloway A.K."/>
            <person name="Clamp M."/>
            <person name="Gnerre S."/>
            <person name="Alfoldi J."/>
            <person name="Beal K."/>
            <person name="Chang J."/>
            <person name="Clawson H."/>
            <person name="Cuff J."/>
            <person name="Di Palma F."/>
            <person name="Fitzgerald S."/>
            <person name="Flicek P."/>
            <person name="Guttman M."/>
            <person name="Hubisz M.J."/>
            <person name="Jaffe D.B."/>
            <person name="Jungreis I."/>
            <person name="Kent W.J."/>
            <person name="Kostka D."/>
            <person name="Lara M."/>
            <person name="Martins A.L."/>
            <person name="Massingham T."/>
            <person name="Moltke I."/>
            <person name="Raney B.J."/>
            <person name="Rasmussen M.D."/>
            <person name="Robinson J."/>
            <person name="Stark A."/>
            <person name="Vilella A.J."/>
            <person name="Wen J."/>
            <person name="Xie X."/>
            <person name="Zody M.C."/>
            <person name="Baldwin J."/>
            <person name="Bloom T."/>
            <person name="Chin C.W."/>
            <person name="Heiman D."/>
            <person name="Nicol R."/>
            <person name="Nusbaum C."/>
            <person name="Young S."/>
            <person name="Wilkinson J."/>
            <person name="Worley K.C."/>
            <person name="Kovar C.L."/>
            <person name="Muzny D.M."/>
            <person name="Gibbs R.A."/>
            <person name="Cree A."/>
            <person name="Dihn H.H."/>
            <person name="Fowler G."/>
            <person name="Jhangiani S."/>
            <person name="Joshi V."/>
            <person name="Lee S."/>
            <person name="Lewis L.R."/>
            <person name="Nazareth L.V."/>
            <person name="Okwuonu G."/>
            <person name="Santibanez J."/>
            <person name="Warren W.C."/>
            <person name="Mardis E.R."/>
            <person name="Weinstock G.M."/>
            <person name="Wilson R.K."/>
            <person name="Delehaunty K."/>
            <person name="Dooling D."/>
            <person name="Fronik C."/>
            <person name="Fulton L."/>
            <person name="Fulton B."/>
            <person name="Graves T."/>
            <person name="Minx P."/>
            <person name="Sodergren E."/>
            <person name="Birney E."/>
            <person name="Margulies E.H."/>
            <person name="Herrero J."/>
            <person name="Green E.D."/>
            <person name="Haussler D."/>
            <person name="Siepel A."/>
            <person name="Goldman N."/>
            <person name="Pollard K.S."/>
            <person name="Pedersen J.S."/>
            <person name="Lander E.S."/>
            <person name="Kellis M."/>
        </authorList>
    </citation>
    <scope>NUCLEOTIDE SEQUENCE [LARGE SCALE GENOMIC DNA]</scope>
    <source>
        <strain evidence="13 14">Thorbecke inbred</strain>
    </source>
</reference>
<reference evidence="13" key="3">
    <citation type="submission" date="2025-09" db="UniProtKB">
        <authorList>
            <consortium name="Ensembl"/>
        </authorList>
    </citation>
    <scope>IDENTIFICATION</scope>
    <source>
        <strain evidence="13">Thorbecke</strain>
    </source>
</reference>
<dbReference type="Pfam" id="PF11548">
    <property type="entry name" value="Receptor_IA-2"/>
    <property type="match status" value="1"/>
</dbReference>
<dbReference type="STRING" id="9986.ENSOCUP00000043813"/>
<keyword evidence="14" id="KW-1185">Reference proteome</keyword>
<protein>
    <recommendedName>
        <fullName evidence="15">Receptor-type tyrosine-protein phosphatase N2</fullName>
    </recommendedName>
</protein>
<feature type="compositionally biased region" description="Basic and acidic residues" evidence="10">
    <location>
        <begin position="330"/>
        <end position="352"/>
    </location>
</feature>
<feature type="region of interest" description="Disordered" evidence="10">
    <location>
        <begin position="222"/>
        <end position="276"/>
    </location>
</feature>
<evidence type="ECO:0000256" key="5">
    <source>
        <dbReference type="ARBA" id="ARBA00022989"/>
    </source>
</evidence>
<dbReference type="GO" id="GO:0030133">
    <property type="term" value="C:transport vesicle"/>
    <property type="evidence" value="ECO:0007669"/>
    <property type="project" value="UniProtKB-SubCell"/>
</dbReference>
<feature type="region of interest" description="Disordered" evidence="10">
    <location>
        <begin position="369"/>
        <end position="417"/>
    </location>
</feature>
<keyword evidence="5" id="KW-1133">Transmembrane helix</keyword>
<dbReference type="EMBL" id="AAGW02056737">
    <property type="status" value="NOT_ANNOTATED_CDS"/>
    <property type="molecule type" value="Genomic_DNA"/>
</dbReference>
<evidence type="ECO:0000256" key="1">
    <source>
        <dbReference type="ARBA" id="ARBA00004167"/>
    </source>
</evidence>
<dbReference type="GO" id="GO:0045202">
    <property type="term" value="C:synapse"/>
    <property type="evidence" value="ECO:0007669"/>
    <property type="project" value="TreeGrafter"/>
</dbReference>
<keyword evidence="4" id="KW-0732">Signal</keyword>
<feature type="domain" description="Protein-tyrosine phosphatase receptor IA-2 ectodomain" evidence="11">
    <location>
        <begin position="419"/>
        <end position="486"/>
    </location>
</feature>
<dbReference type="EMBL" id="AAGW02056744">
    <property type="status" value="NOT_ANNOTATED_CDS"/>
    <property type="molecule type" value="Genomic_DNA"/>
</dbReference>
<name>A0A5F9DDA7_RABIT</name>
<dbReference type="PANTHER" id="PTHR46106:SF5">
    <property type="entry name" value="RECEPTOR-TYPE TYROSINE-PROTEIN PHOSPHATASE N2"/>
    <property type="match status" value="1"/>
</dbReference>
<accession>A0A5F9DDA7</accession>
<evidence type="ECO:0000256" key="8">
    <source>
        <dbReference type="ARBA" id="ARBA00023180"/>
    </source>
</evidence>
<dbReference type="Bgee" id="ENSOCUG00000030923">
    <property type="expression patterns" value="Expressed in frontal cortex and 9 other cell types or tissues"/>
</dbReference>
<dbReference type="InterPro" id="IPR021613">
    <property type="entry name" value="Receptor_IA-2_dom"/>
</dbReference>
<dbReference type="EMBL" id="AAGW02056743">
    <property type="status" value="NOT_ANNOTATED_CDS"/>
    <property type="molecule type" value="Genomic_DNA"/>
</dbReference>
<dbReference type="EMBL" id="AAGW02056739">
    <property type="status" value="NOT_ANNOTATED_CDS"/>
    <property type="molecule type" value="Genomic_DNA"/>
</dbReference>
<dbReference type="Ensembl" id="ENSOCUT00000043587.1">
    <property type="protein sequence ID" value="ENSOCUP00000043813.1"/>
    <property type="gene ID" value="ENSOCUG00000030923.1"/>
</dbReference>
<dbReference type="PANTHER" id="PTHR46106">
    <property type="entry name" value="IA-2 PROTEIN TYROSINE PHOSPHATASE, ISOFORM C"/>
    <property type="match status" value="1"/>
</dbReference>
<evidence type="ECO:0000256" key="2">
    <source>
        <dbReference type="ARBA" id="ARBA00004398"/>
    </source>
</evidence>
<evidence type="ECO:0000256" key="9">
    <source>
        <dbReference type="ARBA" id="ARBA00023329"/>
    </source>
</evidence>
<dbReference type="Pfam" id="PF14948">
    <property type="entry name" value="RESP18"/>
    <property type="match status" value="1"/>
</dbReference>
<keyword evidence="8" id="KW-0325">Glycoprotein</keyword>
<keyword evidence="7" id="KW-0675">Receptor</keyword>
<dbReference type="GO" id="GO:0051046">
    <property type="term" value="P:regulation of secretion"/>
    <property type="evidence" value="ECO:0007669"/>
    <property type="project" value="TreeGrafter"/>
</dbReference>
<keyword evidence="6" id="KW-0472">Membrane</keyword>
<dbReference type="EMBL" id="AAGW02056736">
    <property type="status" value="NOT_ANNOTATED_CDS"/>
    <property type="molecule type" value="Genomic_DNA"/>
</dbReference>
<sequence>MVKMCVIPFSCLKLKCHVLSLRHLPFLTDGVFGRCQKVPAIDIYRYEVSPVVLQHLRVTLQKLSRTGFTWQDDYTQRVMAQELAHLPKTYPWHPEVSNPARTSKQNVDNERRHSLENDVVLAKTLQRYLPYLGALSQATAANVYPRKKHDKAPTEGDGPFPESILTYVAHTSALTYPPVPRAKYPEDLPLRTFSRLQPDELTPKVDSGVDRQHLMAALSAYTAQRPPAASREGDPGLQYLLRDPSRAPRPFSAPAVPQQWSSPPGDPKDPSMDDGDLIQNLLKDLRKQQAEVDSLSSLELDEMANMIANVMQGGGAGGGQASRARGAAGEPREQVDSPADNRVHGDDGGDDDRVYQEVNRLSVKLGDLLQDRGSRLSPGSPTPAKSFKTEMKKSEEPEASLSSEEETAGVEDFKSSEEEEYGYVVTQRDPLSLEKGRRLMEDIARLLQVPPSVFADINVLGSAVTFKVNANVQNLTTTDVAKATGKADSTHVVAETSGSERPRRKYVFPSPRLMSKAGCNFGVGYQYLGPHGLERNWVTGDHSTMFASNKASFRKHKDLVSGNPKENRTNAIWL</sequence>
<dbReference type="SMR" id="A0A5F9DDA7"/>
<dbReference type="InParanoid" id="A0A5F9DDA7"/>
<proteinExistence type="predicted"/>
<evidence type="ECO:0000256" key="3">
    <source>
        <dbReference type="ARBA" id="ARBA00022692"/>
    </source>
</evidence>
<dbReference type="GeneTree" id="ENSGT00940000165471"/>
<evidence type="ECO:0000256" key="7">
    <source>
        <dbReference type="ARBA" id="ARBA00023170"/>
    </source>
</evidence>
<evidence type="ECO:0000313" key="14">
    <source>
        <dbReference type="Proteomes" id="UP000001811"/>
    </source>
</evidence>